<dbReference type="EMBL" id="BAAAOQ010000008">
    <property type="protein sequence ID" value="GAA2195823.1"/>
    <property type="molecule type" value="Genomic_DNA"/>
</dbReference>
<name>A0ABN3BHE4_9ACTN</name>
<comment type="caution">
    <text evidence="2">The sequence shown here is derived from an EMBL/GenBank/DDBJ whole genome shotgun (WGS) entry which is preliminary data.</text>
</comment>
<keyword evidence="3" id="KW-1185">Reference proteome</keyword>
<evidence type="ECO:0000256" key="1">
    <source>
        <dbReference type="SAM" id="MobiDB-lite"/>
    </source>
</evidence>
<feature type="region of interest" description="Disordered" evidence="1">
    <location>
        <begin position="78"/>
        <end position="100"/>
    </location>
</feature>
<sequence length="100" mass="10296">MSRGGPWAVTRPSFSATTVSAQWPAAVRAVQDQHDGAAGGGDLADEVEDFDGVARVEGAGGLVPSSRTTGVCRARTRTDDQVSVNGPRREAGCFEPSAGH</sequence>
<organism evidence="2 3">
    <name type="scientific">Streptomyces bangladeshensis</name>
    <dbReference type="NCBI Taxonomy" id="295352"/>
    <lineage>
        <taxon>Bacteria</taxon>
        <taxon>Bacillati</taxon>
        <taxon>Actinomycetota</taxon>
        <taxon>Actinomycetes</taxon>
        <taxon>Kitasatosporales</taxon>
        <taxon>Streptomycetaceae</taxon>
        <taxon>Streptomyces</taxon>
    </lineage>
</organism>
<accession>A0ABN3BHE4</accession>
<reference evidence="2 3" key="1">
    <citation type="journal article" date="2019" name="Int. J. Syst. Evol. Microbiol.">
        <title>The Global Catalogue of Microorganisms (GCM) 10K type strain sequencing project: providing services to taxonomists for standard genome sequencing and annotation.</title>
        <authorList>
            <consortium name="The Broad Institute Genomics Platform"/>
            <consortium name="The Broad Institute Genome Sequencing Center for Infectious Disease"/>
            <person name="Wu L."/>
            <person name="Ma J."/>
        </authorList>
    </citation>
    <scope>NUCLEOTIDE SEQUENCE [LARGE SCALE GENOMIC DNA]</scope>
    <source>
        <strain evidence="2 3">JCM 14924</strain>
    </source>
</reference>
<protein>
    <submittedName>
        <fullName evidence="2">Uncharacterized protein</fullName>
    </submittedName>
</protein>
<evidence type="ECO:0000313" key="3">
    <source>
        <dbReference type="Proteomes" id="UP001501391"/>
    </source>
</evidence>
<evidence type="ECO:0000313" key="2">
    <source>
        <dbReference type="EMBL" id="GAA2195823.1"/>
    </source>
</evidence>
<dbReference type="Proteomes" id="UP001501391">
    <property type="component" value="Unassembled WGS sequence"/>
</dbReference>
<proteinExistence type="predicted"/>
<gene>
    <name evidence="2" type="ORF">GCM10009787_27520</name>
</gene>